<dbReference type="AlphaFoldDB" id="A0AB38BG70"/>
<feature type="transmembrane region" description="Helical" evidence="1">
    <location>
        <begin position="353"/>
        <end position="372"/>
    </location>
</feature>
<evidence type="ECO:0000313" key="4">
    <source>
        <dbReference type="Proteomes" id="UP000195947"/>
    </source>
</evidence>
<evidence type="ECO:0000313" key="5">
    <source>
        <dbReference type="Proteomes" id="UP000199686"/>
    </source>
</evidence>
<sequence>MTQLLFEWKKILTDKTNYFGMVVLFLLFIVPVIFFSSDIAQIENIQLRNYQANLEISKQAEKNMEDVPEAIGQLEKVKESNELMENLVNTYLSDKESEKLVAEYQYEKIQLRDLQDGSLVGIPIVEQQKKVSSLEYLIQNDISKVYDNHNSIPALNYLAQIFKGKIPAALILMICSLLLANIYSFEKRNNTISFFNILPNDLNHTAVNKIVTTTLFALITFVVPVMLTFLFLLVRNGLGNLNYPIVYSPDGFEVSIMTVLTFIMKSVVLNILFIIFLSIMSFFISLFTGSVIVNAGILVAMLLLSESPILKVEPLNNFAQFLPFSYVNADEVLLSGSFWEPISNISITFSNGLTVLSVYSIILCVASFSIIFSKKKI</sequence>
<feature type="transmembrane region" description="Helical" evidence="1">
    <location>
        <begin position="206"/>
        <end position="234"/>
    </location>
</feature>
<evidence type="ECO:0000256" key="1">
    <source>
        <dbReference type="SAM" id="Phobius"/>
    </source>
</evidence>
<feature type="transmembrane region" description="Helical" evidence="1">
    <location>
        <begin position="282"/>
        <end position="304"/>
    </location>
</feature>
<dbReference type="Proteomes" id="UP000195947">
    <property type="component" value="Unassembled WGS sequence"/>
</dbReference>
<feature type="transmembrane region" description="Helical" evidence="1">
    <location>
        <begin position="18"/>
        <end position="36"/>
    </location>
</feature>
<comment type="caution">
    <text evidence="3">The sequence shown here is derived from an EMBL/GenBank/DDBJ whole genome shotgun (WGS) entry which is preliminary data.</text>
</comment>
<feature type="transmembrane region" description="Helical" evidence="1">
    <location>
        <begin position="254"/>
        <end position="275"/>
    </location>
</feature>
<evidence type="ECO:0000313" key="3">
    <source>
        <dbReference type="EMBL" id="SFH63447.1"/>
    </source>
</evidence>
<dbReference type="PANTHER" id="PTHR37305:SF1">
    <property type="entry name" value="MEMBRANE PROTEIN"/>
    <property type="match status" value="1"/>
</dbReference>
<dbReference type="EMBL" id="FJMZ01000006">
    <property type="protein sequence ID" value="CZQ87491.1"/>
    <property type="molecule type" value="Genomic_DNA"/>
</dbReference>
<feature type="transmembrane region" description="Helical" evidence="1">
    <location>
        <begin position="166"/>
        <end position="185"/>
    </location>
</feature>
<dbReference type="EMBL" id="FOQC01000006">
    <property type="protein sequence ID" value="SFH63447.1"/>
    <property type="molecule type" value="Genomic_DNA"/>
</dbReference>
<keyword evidence="1" id="KW-0472">Membrane</keyword>
<reference evidence="2 4" key="1">
    <citation type="submission" date="2016-02" db="EMBL/GenBank/DDBJ databases">
        <authorList>
            <person name="Strepis N."/>
        </authorList>
    </citation>
    <scope>NUCLEOTIDE SEQUENCE [LARGE SCALE GENOMIC DNA]</scope>
    <source>
        <strain evidence="2">Trichococcus flocculiformis</strain>
    </source>
</reference>
<evidence type="ECO:0000313" key="2">
    <source>
        <dbReference type="EMBL" id="CZQ87491.1"/>
    </source>
</evidence>
<keyword evidence="1" id="KW-1133">Transmembrane helix</keyword>
<evidence type="ECO:0008006" key="6">
    <source>
        <dbReference type="Google" id="ProtNLM"/>
    </source>
</evidence>
<dbReference type="Proteomes" id="UP000199686">
    <property type="component" value="Unassembled WGS sequence"/>
</dbReference>
<protein>
    <recommendedName>
        <fullName evidence="6">Abc-2 type transporter</fullName>
    </recommendedName>
</protein>
<name>A0AB38BG70_9LACT</name>
<keyword evidence="1" id="KW-0812">Transmembrane</keyword>
<gene>
    <name evidence="3" type="ORF">SAMN04488507_100664</name>
    <name evidence="2" type="ORF">TFLO_871</name>
</gene>
<dbReference type="RefSeq" id="WP_086988474.1">
    <property type="nucleotide sequence ID" value="NZ_FJMZ01000006.1"/>
</dbReference>
<keyword evidence="4" id="KW-1185">Reference proteome</keyword>
<proteinExistence type="predicted"/>
<accession>A0AB38BG70</accession>
<organism evidence="3 5">
    <name type="scientific">Trichococcus flocculiformis</name>
    <dbReference type="NCBI Taxonomy" id="82803"/>
    <lineage>
        <taxon>Bacteria</taxon>
        <taxon>Bacillati</taxon>
        <taxon>Bacillota</taxon>
        <taxon>Bacilli</taxon>
        <taxon>Lactobacillales</taxon>
        <taxon>Carnobacteriaceae</taxon>
        <taxon>Trichococcus</taxon>
    </lineage>
</organism>
<reference evidence="3 5" key="2">
    <citation type="submission" date="2016-10" db="EMBL/GenBank/DDBJ databases">
        <authorList>
            <person name="Varghese N."/>
            <person name="Submissions S."/>
        </authorList>
    </citation>
    <scope>NUCLEOTIDE SEQUENCE [LARGE SCALE GENOMIC DNA]</scope>
    <source>
        <strain evidence="3 5">DSM 2094</strain>
    </source>
</reference>
<dbReference type="PANTHER" id="PTHR37305">
    <property type="entry name" value="INTEGRAL MEMBRANE PROTEIN-RELATED"/>
    <property type="match status" value="1"/>
</dbReference>